<evidence type="ECO:0000313" key="8">
    <source>
        <dbReference type="EMBL" id="CAB4706391.1"/>
    </source>
</evidence>
<dbReference type="EMBL" id="CAESGF010000002">
    <property type="protein sequence ID" value="CAB4362592.1"/>
    <property type="molecule type" value="Genomic_DNA"/>
</dbReference>
<evidence type="ECO:0000313" key="11">
    <source>
        <dbReference type="EMBL" id="CAB4910506.1"/>
    </source>
</evidence>
<evidence type="ECO:0000313" key="12">
    <source>
        <dbReference type="EMBL" id="CAB5002355.1"/>
    </source>
</evidence>
<dbReference type="FunFam" id="3.30.1360.40:FF:000001">
    <property type="entry name" value="Ribosome-recycling factor"/>
    <property type="match status" value="1"/>
</dbReference>
<dbReference type="Pfam" id="PF01765">
    <property type="entry name" value="RRF"/>
    <property type="match status" value="1"/>
</dbReference>
<keyword evidence="5" id="KW-0175">Coiled coil</keyword>
<evidence type="ECO:0000256" key="4">
    <source>
        <dbReference type="ARBA" id="ARBA00022917"/>
    </source>
</evidence>
<feature type="coiled-coil region" evidence="5">
    <location>
        <begin position="148"/>
        <end position="182"/>
    </location>
</feature>
<evidence type="ECO:0000259" key="6">
    <source>
        <dbReference type="Pfam" id="PF01765"/>
    </source>
</evidence>
<dbReference type="InterPro" id="IPR023584">
    <property type="entry name" value="Ribosome_recyc_fac_dom"/>
</dbReference>
<dbReference type="NCBIfam" id="TIGR00496">
    <property type="entry name" value="frr"/>
    <property type="match status" value="1"/>
</dbReference>
<feature type="domain" description="Ribosome recycling factor" evidence="6">
    <location>
        <begin position="30"/>
        <end position="192"/>
    </location>
</feature>
<name>A0A6J6A370_9ZZZZ</name>
<protein>
    <submittedName>
        <fullName evidence="7">Unannotated protein</fullName>
    </submittedName>
</protein>
<evidence type="ECO:0000313" key="10">
    <source>
        <dbReference type="EMBL" id="CAB4852257.1"/>
    </source>
</evidence>
<proteinExistence type="inferred from homology"/>
<dbReference type="GO" id="GO:0006412">
    <property type="term" value="P:translation"/>
    <property type="evidence" value="ECO:0007669"/>
    <property type="project" value="UniProtKB-KW"/>
</dbReference>
<accession>A0A6J6A370</accession>
<keyword evidence="3" id="KW-0963">Cytoplasm</keyword>
<evidence type="ECO:0000256" key="5">
    <source>
        <dbReference type="SAM" id="Coils"/>
    </source>
</evidence>
<dbReference type="EMBL" id="CAFAAV010000058">
    <property type="protein sequence ID" value="CAB4814703.1"/>
    <property type="molecule type" value="Genomic_DNA"/>
</dbReference>
<dbReference type="GO" id="GO:0043023">
    <property type="term" value="F:ribosomal large subunit binding"/>
    <property type="evidence" value="ECO:0007669"/>
    <property type="project" value="TreeGrafter"/>
</dbReference>
<evidence type="ECO:0000313" key="7">
    <source>
        <dbReference type="EMBL" id="CAB4362592.1"/>
    </source>
</evidence>
<dbReference type="EMBL" id="CAFBIY010000119">
    <property type="protein sequence ID" value="CAB4852257.1"/>
    <property type="molecule type" value="Genomic_DNA"/>
</dbReference>
<dbReference type="HAMAP" id="MF_00040">
    <property type="entry name" value="RRF"/>
    <property type="match status" value="1"/>
</dbReference>
<evidence type="ECO:0000256" key="3">
    <source>
        <dbReference type="ARBA" id="ARBA00022490"/>
    </source>
</evidence>
<gene>
    <name evidence="8" type="ORF">UFOPK2656_00373</name>
    <name evidence="9" type="ORF">UFOPK3099_00979</name>
    <name evidence="10" type="ORF">UFOPK3267_01975</name>
    <name evidence="11" type="ORF">UFOPK3651_00141</name>
    <name evidence="12" type="ORF">UFOPK3931_02239</name>
    <name evidence="7" type="ORF">UFOPK4189_00370</name>
</gene>
<comment type="similarity">
    <text evidence="2">Belongs to the RRF family.</text>
</comment>
<dbReference type="GO" id="GO:0005737">
    <property type="term" value="C:cytoplasm"/>
    <property type="evidence" value="ECO:0007669"/>
    <property type="project" value="UniProtKB-SubCell"/>
</dbReference>
<organism evidence="7">
    <name type="scientific">freshwater metagenome</name>
    <dbReference type="NCBI Taxonomy" id="449393"/>
    <lineage>
        <taxon>unclassified sequences</taxon>
        <taxon>metagenomes</taxon>
        <taxon>ecological metagenomes</taxon>
    </lineage>
</organism>
<reference evidence="7" key="1">
    <citation type="submission" date="2020-05" db="EMBL/GenBank/DDBJ databases">
        <authorList>
            <person name="Chiriac C."/>
            <person name="Salcher M."/>
            <person name="Ghai R."/>
            <person name="Kavagutti S V."/>
        </authorList>
    </citation>
    <scope>NUCLEOTIDE SEQUENCE</scope>
</reference>
<dbReference type="FunFam" id="1.10.132.20:FF:000001">
    <property type="entry name" value="Ribosome-recycling factor"/>
    <property type="match status" value="1"/>
</dbReference>
<dbReference type="SUPFAM" id="SSF55194">
    <property type="entry name" value="Ribosome recycling factor, RRF"/>
    <property type="match status" value="1"/>
</dbReference>
<sequence>MLLGRYDEAVTDETILDALEKMDKAVEHVQSQFTTVRTGRATPALVEKLLVEYYGSHVPLLQLAGFQVPEARQLLVKPHDRATMPAIERAIRDSDLGINPSNDGVVIRLNFPSLTEERRKEYVKIVKHMSEDGRIAVRNVRRDARKHLEAAEKASAISADELERAEKELEKITHEHVELIDRAFGRKEQELLEV</sequence>
<dbReference type="Gene3D" id="3.30.1360.40">
    <property type="match status" value="1"/>
</dbReference>
<dbReference type="EMBL" id="CAFBOL010000072">
    <property type="protein sequence ID" value="CAB5002355.1"/>
    <property type="molecule type" value="Genomic_DNA"/>
</dbReference>
<dbReference type="AlphaFoldDB" id="A0A6J6A370"/>
<dbReference type="InterPro" id="IPR002661">
    <property type="entry name" value="Ribosome_recyc_fac"/>
</dbReference>
<dbReference type="PANTHER" id="PTHR20982">
    <property type="entry name" value="RIBOSOME RECYCLING FACTOR"/>
    <property type="match status" value="1"/>
</dbReference>
<dbReference type="PANTHER" id="PTHR20982:SF3">
    <property type="entry name" value="MITOCHONDRIAL RIBOSOME RECYCLING FACTOR PSEUDO 1"/>
    <property type="match status" value="1"/>
</dbReference>
<dbReference type="CDD" id="cd00520">
    <property type="entry name" value="RRF"/>
    <property type="match status" value="1"/>
</dbReference>
<dbReference type="EMBL" id="CAEZYF010000002">
    <property type="protein sequence ID" value="CAB4706391.1"/>
    <property type="molecule type" value="Genomic_DNA"/>
</dbReference>
<dbReference type="InterPro" id="IPR036191">
    <property type="entry name" value="RRF_sf"/>
</dbReference>
<dbReference type="Gene3D" id="1.10.132.20">
    <property type="entry name" value="Ribosome-recycling factor"/>
    <property type="match status" value="1"/>
</dbReference>
<dbReference type="EMBL" id="CAFBMT010000001">
    <property type="protein sequence ID" value="CAB4910506.1"/>
    <property type="molecule type" value="Genomic_DNA"/>
</dbReference>
<evidence type="ECO:0000256" key="2">
    <source>
        <dbReference type="ARBA" id="ARBA00005912"/>
    </source>
</evidence>
<evidence type="ECO:0000313" key="9">
    <source>
        <dbReference type="EMBL" id="CAB4814703.1"/>
    </source>
</evidence>
<evidence type="ECO:0000256" key="1">
    <source>
        <dbReference type="ARBA" id="ARBA00004496"/>
    </source>
</evidence>
<keyword evidence="4" id="KW-0648">Protein biosynthesis</keyword>
<comment type="subcellular location">
    <subcellularLocation>
        <location evidence="1">Cytoplasm</location>
    </subcellularLocation>
</comment>